<dbReference type="InterPro" id="IPR025714">
    <property type="entry name" value="Methyltranfer_dom"/>
</dbReference>
<dbReference type="CDD" id="cd02440">
    <property type="entry name" value="AdoMet_MTases"/>
    <property type="match status" value="1"/>
</dbReference>
<proteinExistence type="inferred from homology"/>
<dbReference type="Pfam" id="PF13847">
    <property type="entry name" value="Methyltransf_31"/>
    <property type="match status" value="1"/>
</dbReference>
<accession>A0A8A3P8V7</accession>
<dbReference type="PROSITE" id="PS51685">
    <property type="entry name" value="SAM_MT_ERG6_SMT"/>
    <property type="match status" value="1"/>
</dbReference>
<evidence type="ECO:0000259" key="3">
    <source>
        <dbReference type="PROSITE" id="PS51685"/>
    </source>
</evidence>
<comment type="similarity">
    <text evidence="2">Belongs to the class I-like SAM-binding methyltransferase superfamily. Erg6/SMT family.</text>
</comment>
<gene>
    <name evidence="4" type="ORF">DSL72_003292</name>
</gene>
<keyword evidence="2" id="KW-0489">Methyltransferase</keyword>
<dbReference type="Pfam" id="PF08498">
    <property type="entry name" value="Sterol_MT_C"/>
    <property type="match status" value="1"/>
</dbReference>
<dbReference type="SUPFAM" id="SSF53335">
    <property type="entry name" value="S-adenosyl-L-methionine-dependent methyltransferases"/>
    <property type="match status" value="1"/>
</dbReference>
<dbReference type="PANTHER" id="PTHR44068">
    <property type="entry name" value="ZGC:194242"/>
    <property type="match status" value="1"/>
</dbReference>
<evidence type="ECO:0000256" key="1">
    <source>
        <dbReference type="ARBA" id="ARBA00022679"/>
    </source>
</evidence>
<dbReference type="GO" id="GO:0032259">
    <property type="term" value="P:methylation"/>
    <property type="evidence" value="ECO:0007669"/>
    <property type="project" value="UniProtKB-KW"/>
</dbReference>
<keyword evidence="2" id="KW-0949">S-adenosyl-L-methionine</keyword>
<dbReference type="GO" id="GO:0006696">
    <property type="term" value="P:ergosterol biosynthetic process"/>
    <property type="evidence" value="ECO:0007669"/>
    <property type="project" value="TreeGrafter"/>
</dbReference>
<keyword evidence="5" id="KW-1185">Reference proteome</keyword>
<keyword evidence="1 2" id="KW-0808">Transferase</keyword>
<protein>
    <recommendedName>
        <fullName evidence="3">SAM-dependent methyltransferase Erg6/SMT-type domain-containing protein</fullName>
    </recommendedName>
</protein>
<reference evidence="4" key="1">
    <citation type="submission" date="2020-10" db="EMBL/GenBank/DDBJ databases">
        <title>Genome Sequence of Monilinia vaccinii-corymbosi Sheds Light on Mummy Berry Disease Infection of Blueberry and Mating Type.</title>
        <authorList>
            <person name="Yow A.G."/>
            <person name="Zhang Y."/>
            <person name="Bansal K."/>
            <person name="Eacker S.M."/>
            <person name="Sullivan S."/>
            <person name="Liachko I."/>
            <person name="Cubeta M.A."/>
            <person name="Rollins J.A."/>
            <person name="Ashrafi H."/>
        </authorList>
    </citation>
    <scope>NUCLEOTIDE SEQUENCE</scope>
    <source>
        <strain evidence="4">RL-1</strain>
    </source>
</reference>
<dbReference type="InterPro" id="IPR029063">
    <property type="entry name" value="SAM-dependent_MTases_sf"/>
</dbReference>
<feature type="domain" description="SAM-dependent methyltransferase Erg6/SMT-type" evidence="3">
    <location>
        <begin position="20"/>
        <end position="320"/>
    </location>
</feature>
<evidence type="ECO:0000313" key="5">
    <source>
        <dbReference type="Proteomes" id="UP000672032"/>
    </source>
</evidence>
<sequence>MAENTQKSDTKDLIEPKSQFYENGTSLIEHVFGSFIHVFRLTPGETMSNAVTRHEHYLSLWLRVQKGQKILDVGCGNGGPTREIARFLDVQVVGVDLEEYLIQHAKAFAAAAQLEDRVSFMAADFLEMSFEDASFDGAYAIEATAYAPDLQAVYAEIFRVLRPGARFAVYEPVLASKYRDDDPDHRDIRSKYEQVFGAPPLRKASAAVEAIKAAGFELEVAEDLAERPGGIPWYYPIDGSYGRMASVSDTFAKNYYSFIMNSFKSRGILYYMTGALETLRILRPGTRKEAVEVMTAMDALRKAGEGGIVTPMFLMVGRKPES</sequence>
<dbReference type="EMBL" id="CP063405">
    <property type="protein sequence ID" value="QSZ28787.1"/>
    <property type="molecule type" value="Genomic_DNA"/>
</dbReference>
<organism evidence="4 5">
    <name type="scientific">Monilinia vaccinii-corymbosi</name>
    <dbReference type="NCBI Taxonomy" id="61207"/>
    <lineage>
        <taxon>Eukaryota</taxon>
        <taxon>Fungi</taxon>
        <taxon>Dikarya</taxon>
        <taxon>Ascomycota</taxon>
        <taxon>Pezizomycotina</taxon>
        <taxon>Leotiomycetes</taxon>
        <taxon>Helotiales</taxon>
        <taxon>Sclerotiniaceae</taxon>
        <taxon>Monilinia</taxon>
    </lineage>
</organism>
<evidence type="ECO:0000256" key="2">
    <source>
        <dbReference type="PROSITE-ProRule" id="PRU01022"/>
    </source>
</evidence>
<dbReference type="PANTHER" id="PTHR44068:SF4">
    <property type="entry name" value="S-ADENOSYL-METHIONINE-STEROL-C-METHYLTRANSFERAS (AFU_ORTHOLOGUE AFUA_4G09190)"/>
    <property type="match status" value="1"/>
</dbReference>
<name>A0A8A3P8V7_9HELO</name>
<dbReference type="Proteomes" id="UP000672032">
    <property type="component" value="Chromosome 1"/>
</dbReference>
<evidence type="ECO:0000313" key="4">
    <source>
        <dbReference type="EMBL" id="QSZ28787.1"/>
    </source>
</evidence>
<dbReference type="GO" id="GO:0005783">
    <property type="term" value="C:endoplasmic reticulum"/>
    <property type="evidence" value="ECO:0007669"/>
    <property type="project" value="TreeGrafter"/>
</dbReference>
<dbReference type="OrthoDB" id="506498at2759"/>
<dbReference type="Gene3D" id="3.40.50.150">
    <property type="entry name" value="Vaccinia Virus protein VP39"/>
    <property type="match status" value="1"/>
</dbReference>
<dbReference type="InterPro" id="IPR050447">
    <property type="entry name" value="Erg6_SMT_methyltransf"/>
</dbReference>
<dbReference type="GO" id="GO:0003838">
    <property type="term" value="F:sterol 24-C-methyltransferase activity"/>
    <property type="evidence" value="ECO:0007669"/>
    <property type="project" value="TreeGrafter"/>
</dbReference>
<dbReference type="InterPro" id="IPR013705">
    <property type="entry name" value="Sterol_MeTrfase_C"/>
</dbReference>
<dbReference type="InterPro" id="IPR030384">
    <property type="entry name" value="MeTrfase_SMT"/>
</dbReference>
<dbReference type="AlphaFoldDB" id="A0A8A3P8V7"/>